<dbReference type="SUPFAM" id="SSF75304">
    <property type="entry name" value="Amidase signature (AS) enzymes"/>
    <property type="match status" value="2"/>
</dbReference>
<dbReference type="Gene3D" id="3.90.1300.10">
    <property type="entry name" value="Amidase signature (AS) domain"/>
    <property type="match status" value="2"/>
</dbReference>
<name>A0A4Y8MK14_9BURK</name>
<sequence length="182" mass="19643">MKFSEPGKPNRLSKRHAVEQSLARIRDPAGQGQLVFTRVYDEPALSAAEAADTMSRQGIERTAIVGVAVSIKDLFDVRGVPTWAGSHEMWNDQMADFDAIVMPTVPANTPKLTELAADDEYGRMNLLMLRNPTVISALDGRALTIPCHEHGGAPVGLTIACAGGLDWNFLSIAATIENIFLA</sequence>
<dbReference type="RefSeq" id="WP_134466337.1">
    <property type="nucleotide sequence ID" value="NZ_JBHMFL010000148.1"/>
</dbReference>
<evidence type="ECO:0000313" key="1">
    <source>
        <dbReference type="EMBL" id="TFE37820.1"/>
    </source>
</evidence>
<gene>
    <name evidence="1" type="ORF">E2553_41300</name>
</gene>
<protein>
    <recommendedName>
        <fullName evidence="3">Amidase domain-containing protein</fullName>
    </recommendedName>
</protein>
<evidence type="ECO:0008006" key="3">
    <source>
        <dbReference type="Google" id="ProtNLM"/>
    </source>
</evidence>
<reference evidence="1 2" key="1">
    <citation type="submission" date="2019-03" db="EMBL/GenBank/DDBJ databases">
        <title>Complete Genome Sequence of Paraburkholderia dipogonis ICMP 19430T, a Nitrogen-fixing Symbiont of the South African Invasive Legume Dipogon lignosus in New Zealand.</title>
        <authorList>
            <person name="De Meyer S.E."/>
        </authorList>
    </citation>
    <scope>NUCLEOTIDE SEQUENCE [LARGE SCALE GENOMIC DNA]</scope>
    <source>
        <strain evidence="1 2">ICMP 19430</strain>
    </source>
</reference>
<dbReference type="InterPro" id="IPR036928">
    <property type="entry name" value="AS_sf"/>
</dbReference>
<dbReference type="AlphaFoldDB" id="A0A4Y8MK14"/>
<organism evidence="1 2">
    <name type="scientific">Paraburkholderia dipogonis</name>
    <dbReference type="NCBI Taxonomy" id="1211383"/>
    <lineage>
        <taxon>Bacteria</taxon>
        <taxon>Pseudomonadati</taxon>
        <taxon>Pseudomonadota</taxon>
        <taxon>Betaproteobacteria</taxon>
        <taxon>Burkholderiales</taxon>
        <taxon>Burkholderiaceae</taxon>
        <taxon>Paraburkholderia</taxon>
    </lineage>
</organism>
<evidence type="ECO:0000313" key="2">
    <source>
        <dbReference type="Proteomes" id="UP000297385"/>
    </source>
</evidence>
<dbReference type="GeneID" id="97310743"/>
<proteinExistence type="predicted"/>
<dbReference type="Proteomes" id="UP000297385">
    <property type="component" value="Unassembled WGS sequence"/>
</dbReference>
<accession>A0A4Y8MK14</accession>
<dbReference type="EMBL" id="SNVI01000005">
    <property type="protein sequence ID" value="TFE37820.1"/>
    <property type="molecule type" value="Genomic_DNA"/>
</dbReference>
<comment type="caution">
    <text evidence="1">The sequence shown here is derived from an EMBL/GenBank/DDBJ whole genome shotgun (WGS) entry which is preliminary data.</text>
</comment>